<evidence type="ECO:0000313" key="2">
    <source>
        <dbReference type="Proteomes" id="UP001151760"/>
    </source>
</evidence>
<proteinExistence type="predicted"/>
<reference evidence="1" key="2">
    <citation type="submission" date="2022-01" db="EMBL/GenBank/DDBJ databases">
        <authorList>
            <person name="Yamashiro T."/>
            <person name="Shiraishi A."/>
            <person name="Satake H."/>
            <person name="Nakayama K."/>
        </authorList>
    </citation>
    <scope>NUCLEOTIDE SEQUENCE</scope>
</reference>
<comment type="caution">
    <text evidence="1">The sequence shown here is derived from an EMBL/GenBank/DDBJ whole genome shotgun (WGS) entry which is preliminary data.</text>
</comment>
<sequence>MTKSYRPFKQSEVNSVFSPSNELFQIPHQSPLKQLLIDRLDHDAGPFSVQVTSSSLWQVIHPQVVSNIMKNPSNKCECAVTELVKFIRAHQPVSLELILIYDTLRVFLCSVRCQFGDVRSESLRLGDIMLLLVGFDSQLKVFYPLKNNNASCEHPQCYIQVKDDILL</sequence>
<reference evidence="1" key="1">
    <citation type="journal article" date="2022" name="Int. J. Mol. Sci.">
        <title>Draft Genome of Tanacetum Coccineum: Genomic Comparison of Closely Related Tanacetum-Family Plants.</title>
        <authorList>
            <person name="Yamashiro T."/>
            <person name="Shiraishi A."/>
            <person name="Nakayama K."/>
            <person name="Satake H."/>
        </authorList>
    </citation>
    <scope>NUCLEOTIDE SEQUENCE</scope>
</reference>
<accession>A0ABQ4YSH0</accession>
<protein>
    <submittedName>
        <fullName evidence="1">Uncharacterized protein</fullName>
    </submittedName>
</protein>
<evidence type="ECO:0000313" key="1">
    <source>
        <dbReference type="EMBL" id="GJS80803.1"/>
    </source>
</evidence>
<organism evidence="1 2">
    <name type="scientific">Tanacetum coccineum</name>
    <dbReference type="NCBI Taxonomy" id="301880"/>
    <lineage>
        <taxon>Eukaryota</taxon>
        <taxon>Viridiplantae</taxon>
        <taxon>Streptophyta</taxon>
        <taxon>Embryophyta</taxon>
        <taxon>Tracheophyta</taxon>
        <taxon>Spermatophyta</taxon>
        <taxon>Magnoliopsida</taxon>
        <taxon>eudicotyledons</taxon>
        <taxon>Gunneridae</taxon>
        <taxon>Pentapetalae</taxon>
        <taxon>asterids</taxon>
        <taxon>campanulids</taxon>
        <taxon>Asterales</taxon>
        <taxon>Asteraceae</taxon>
        <taxon>Asteroideae</taxon>
        <taxon>Anthemideae</taxon>
        <taxon>Anthemidinae</taxon>
        <taxon>Tanacetum</taxon>
    </lineage>
</organism>
<dbReference type="EMBL" id="BQNB010010699">
    <property type="protein sequence ID" value="GJS80803.1"/>
    <property type="molecule type" value="Genomic_DNA"/>
</dbReference>
<keyword evidence="2" id="KW-1185">Reference proteome</keyword>
<dbReference type="Proteomes" id="UP001151760">
    <property type="component" value="Unassembled WGS sequence"/>
</dbReference>
<gene>
    <name evidence="1" type="ORF">Tco_0747344</name>
</gene>
<name>A0ABQ4YSH0_9ASTR</name>